<dbReference type="STRING" id="1042311.A0A2T3ZCL9"/>
<accession>A0A2T3ZCL9</accession>
<dbReference type="Pfam" id="PF20183">
    <property type="entry name" value="DUF6546"/>
    <property type="match status" value="1"/>
</dbReference>
<protein>
    <recommendedName>
        <fullName evidence="1">DUF6546 domain-containing protein</fullName>
    </recommendedName>
</protein>
<sequence length="581" mass="67676">MADWRSLPAEVRIMILDRIVWSGAADGNITGYATVSREWQAYFEPLSFRRLVLNHSRVADFGKLTRNRKWMVKHIWLRVELPRYHCPRSGHIETPDQTQRNNQIFTQALWQLLKVLGSWGNRKVYDPVDGTGPVLELSAHSPSDMKHRFDACAMDKDVYPHISDENCTDEEFSNHIRRELRKDGNRGHHCQAASHPDGTVAHLCMFQYIQLDFSAIKNLRVKKLPRVDAIKGLILRRQHYRRFSARTVAEIARSFHTIGNVIYEPIFVRPRFADRVHPQTFEQEYRDLICETHRFNSFSIFMGYYAHRDVVVVPIWKLSDSFSLMLADESHSLEHLSQAFVGDALMFFQDFLQPGSLKYQSYLDSSRGAVQKALLAHLSAIGKRVPSNRLHSPEEFEQALLKAAGYEDGLIPRSIYKPQWPKLKTLALTSRFHLVADPNRKGMDIFEAAGFAALEMPELQTMEIWSSRCHDFFRYCRNDEKAGRRPTITLGSHNNVAFEPRVSIVWDRVARKHSNHGITAKTQILRSIRAFPTEYPYQEIDNLELREKIVHPISLCEFRWFNEGWERTEGRKTFRFLPWPL</sequence>
<feature type="domain" description="DUF6546" evidence="1">
    <location>
        <begin position="314"/>
        <end position="551"/>
    </location>
</feature>
<dbReference type="OrthoDB" id="4802432at2759"/>
<name>A0A2T3ZCL9_TRIA4</name>
<evidence type="ECO:0000313" key="3">
    <source>
        <dbReference type="Proteomes" id="UP000240493"/>
    </source>
</evidence>
<gene>
    <name evidence="2" type="ORF">M441DRAFT_165917</name>
</gene>
<dbReference type="Proteomes" id="UP000240493">
    <property type="component" value="Unassembled WGS sequence"/>
</dbReference>
<reference evidence="2 3" key="1">
    <citation type="submission" date="2016-07" db="EMBL/GenBank/DDBJ databases">
        <title>Multiple horizontal gene transfer events from other fungi enriched the ability of initially mycotrophic Trichoderma (Ascomycota) to feed on dead plant biomass.</title>
        <authorList>
            <consortium name="DOE Joint Genome Institute"/>
            <person name="Aerts A."/>
            <person name="Atanasova L."/>
            <person name="Chenthamara K."/>
            <person name="Zhang J."/>
            <person name="Grujic M."/>
            <person name="Henrissat B."/>
            <person name="Kuo A."/>
            <person name="Salamov A."/>
            <person name="Lipzen A."/>
            <person name="Labutti K."/>
            <person name="Barry K."/>
            <person name="Miao Y."/>
            <person name="Rahimi M.J."/>
            <person name="Shen Q."/>
            <person name="Grigoriev I.V."/>
            <person name="Kubicek C.P."/>
            <person name="Druzhinina I.S."/>
        </authorList>
    </citation>
    <scope>NUCLEOTIDE SEQUENCE [LARGE SCALE GENOMIC DNA]</scope>
    <source>
        <strain evidence="2 3">CBS 433.97</strain>
    </source>
</reference>
<evidence type="ECO:0000259" key="1">
    <source>
        <dbReference type="Pfam" id="PF20183"/>
    </source>
</evidence>
<proteinExistence type="predicted"/>
<dbReference type="AlphaFoldDB" id="A0A2T3ZCL9"/>
<organism evidence="2 3">
    <name type="scientific">Trichoderma asperellum (strain ATCC 204424 / CBS 433.97 / NBRC 101777)</name>
    <dbReference type="NCBI Taxonomy" id="1042311"/>
    <lineage>
        <taxon>Eukaryota</taxon>
        <taxon>Fungi</taxon>
        <taxon>Dikarya</taxon>
        <taxon>Ascomycota</taxon>
        <taxon>Pezizomycotina</taxon>
        <taxon>Sordariomycetes</taxon>
        <taxon>Hypocreomycetidae</taxon>
        <taxon>Hypocreales</taxon>
        <taxon>Hypocreaceae</taxon>
        <taxon>Trichoderma</taxon>
    </lineage>
</organism>
<dbReference type="InterPro" id="IPR046676">
    <property type="entry name" value="DUF6546"/>
</dbReference>
<dbReference type="EMBL" id="KZ679260">
    <property type="protein sequence ID" value="PTB42557.1"/>
    <property type="molecule type" value="Genomic_DNA"/>
</dbReference>
<evidence type="ECO:0000313" key="2">
    <source>
        <dbReference type="EMBL" id="PTB42557.1"/>
    </source>
</evidence>
<keyword evidence="3" id="KW-1185">Reference proteome</keyword>